<dbReference type="AlphaFoldDB" id="A0A3Q7HW16"/>
<dbReference type="GeneID" id="104649095"/>
<dbReference type="Gramene" id="Solyc09g005880.1.1">
    <property type="protein sequence ID" value="Solyc09g005880.1.1.1"/>
    <property type="gene ID" value="Solyc09g005880.1"/>
</dbReference>
<reference evidence="2" key="1">
    <citation type="journal article" date="2012" name="Nature">
        <title>The tomato genome sequence provides insights into fleshy fruit evolution.</title>
        <authorList>
            <consortium name="Tomato Genome Consortium"/>
        </authorList>
    </citation>
    <scope>NUCLEOTIDE SEQUENCE [LARGE SCALE GENOMIC DNA]</scope>
    <source>
        <strain evidence="2">cv. Heinz 1706</strain>
    </source>
</reference>
<dbReference type="PANTHER" id="PTHR33312:SF5">
    <property type="entry name" value="MEMBRANE-ASSOCIATED KINASE REGULATOR 4-RELATED"/>
    <property type="match status" value="1"/>
</dbReference>
<evidence type="ECO:0008006" key="4">
    <source>
        <dbReference type="Google" id="ProtNLM"/>
    </source>
</evidence>
<dbReference type="InParanoid" id="A0A3Q7HW16"/>
<reference evidence="2" key="2">
    <citation type="submission" date="2019-01" db="UniProtKB">
        <authorList>
            <consortium name="EnsemblPlants"/>
        </authorList>
    </citation>
    <scope>IDENTIFICATION</scope>
    <source>
        <strain evidence="2">cv. Heinz 1706</strain>
    </source>
</reference>
<dbReference type="Proteomes" id="UP000004994">
    <property type="component" value="Chromosome 9"/>
</dbReference>
<dbReference type="PaxDb" id="4081-Solyc09g005880.1.1"/>
<feature type="compositionally biased region" description="Acidic residues" evidence="1">
    <location>
        <begin position="18"/>
        <end position="32"/>
    </location>
</feature>
<dbReference type="OMA" id="RDFEFQM"/>
<feature type="region of interest" description="Disordered" evidence="1">
    <location>
        <begin position="351"/>
        <end position="377"/>
    </location>
</feature>
<feature type="compositionally biased region" description="Polar residues" evidence="1">
    <location>
        <begin position="1"/>
        <end position="13"/>
    </location>
</feature>
<dbReference type="EnsemblPlants" id="Solyc09g005880.1.1">
    <property type="protein sequence ID" value="Solyc09g005880.1.1.1"/>
    <property type="gene ID" value="Solyc09g005880.1"/>
</dbReference>
<dbReference type="GO" id="GO:0019210">
    <property type="term" value="F:kinase inhibitor activity"/>
    <property type="evidence" value="ECO:0007669"/>
    <property type="project" value="InterPro"/>
</dbReference>
<protein>
    <recommendedName>
        <fullName evidence="4">Membrane-associated kinase regulator 4</fullName>
    </recommendedName>
</protein>
<name>A0A3Q7HW16_SOLLC</name>
<feature type="region of interest" description="Disordered" evidence="1">
    <location>
        <begin position="1"/>
        <end position="37"/>
    </location>
</feature>
<dbReference type="STRING" id="4081.A0A3Q7HW16"/>
<accession>A0A3Q7HW16</accession>
<keyword evidence="3" id="KW-1185">Reference proteome</keyword>
<proteinExistence type="predicted"/>
<dbReference type="GO" id="GO:0005886">
    <property type="term" value="C:plasma membrane"/>
    <property type="evidence" value="ECO:0007669"/>
    <property type="project" value="InterPro"/>
</dbReference>
<dbReference type="OrthoDB" id="1938320at2759"/>
<feature type="compositionally biased region" description="Low complexity" evidence="1">
    <location>
        <begin position="359"/>
        <end position="377"/>
    </location>
</feature>
<evidence type="ECO:0000313" key="2">
    <source>
        <dbReference type="EnsemblPlants" id="Solyc09g005880.1.1.1"/>
    </source>
</evidence>
<organism evidence="2">
    <name type="scientific">Solanum lycopersicum</name>
    <name type="common">Tomato</name>
    <name type="synonym">Lycopersicon esculentum</name>
    <dbReference type="NCBI Taxonomy" id="4081"/>
    <lineage>
        <taxon>Eukaryota</taxon>
        <taxon>Viridiplantae</taxon>
        <taxon>Streptophyta</taxon>
        <taxon>Embryophyta</taxon>
        <taxon>Tracheophyta</taxon>
        <taxon>Spermatophyta</taxon>
        <taxon>Magnoliopsida</taxon>
        <taxon>eudicotyledons</taxon>
        <taxon>Gunneridae</taxon>
        <taxon>Pentapetalae</taxon>
        <taxon>asterids</taxon>
        <taxon>lamiids</taxon>
        <taxon>Solanales</taxon>
        <taxon>Solanaceae</taxon>
        <taxon>Solanoideae</taxon>
        <taxon>Solaneae</taxon>
        <taxon>Solanum</taxon>
        <taxon>Solanum subgen. Lycopersicon</taxon>
    </lineage>
</organism>
<sequence>MDTKTHPPSSKIKNSNEEQQEQEQEEEEDYIDMEVTSSSCCSSPQISREFEFQMASISINDKEAAATTTLTSPADELFYRGKLLPLHLPPRLEMVQKLLKNSKIESFQQQQEDDERFSISTTTPFDSCNISSPQMVEKLLQTSKIQSFQEQEERFNSSTRNPFDSCNITPSQMVQKLLQTSKIQSFQQQEERFNISTNTSTPFESCNISPSESCRVSCELNPDEYFFEWSTEFSTFFKDNHPKMKSWSKKLKLVKQSLISQKLKSSTSKAYLNLKSLFNKSTCSLEQQQQEVPKECSNKYIKVCKRTPFGHIGKCTHSPTLASMIRDNEGEGVHEDNVNSNHRRSFSAAIKKHSPTKCLSSSSSNGSTSSSSSSSSFSLNSNGFYELNFLKRSSSVSTEIEGSIEAAIAHCKKSQELCNPKRKLNEAEGISSMSISKIKVTEIQQRSDLCRF</sequence>
<dbReference type="KEGG" id="sly:104649095"/>
<dbReference type="PANTHER" id="PTHR33312">
    <property type="entry name" value="MEMBRANE-ASSOCIATED KINASE REGULATOR 4-RELATED"/>
    <property type="match status" value="1"/>
</dbReference>
<evidence type="ECO:0000313" key="3">
    <source>
        <dbReference type="Proteomes" id="UP000004994"/>
    </source>
</evidence>
<evidence type="ECO:0000256" key="1">
    <source>
        <dbReference type="SAM" id="MobiDB-lite"/>
    </source>
</evidence>
<dbReference type="InterPro" id="IPR039620">
    <property type="entry name" value="BKI1/MAKR1/3/4"/>
</dbReference>